<comment type="caution">
    <text evidence="1">The sequence shown here is derived from an EMBL/GenBank/DDBJ whole genome shotgun (WGS) entry which is preliminary data.</text>
</comment>
<reference evidence="1 2" key="1">
    <citation type="submission" date="2024-01" db="EMBL/GenBank/DDBJ databases">
        <title>The genomes of 5 underutilized Papilionoideae crops provide insights into root nodulation and disease resistance.</title>
        <authorList>
            <person name="Yuan L."/>
        </authorList>
    </citation>
    <scope>NUCLEOTIDE SEQUENCE [LARGE SCALE GENOMIC DNA]</scope>
    <source>
        <strain evidence="1">LY-2023</strain>
        <tissue evidence="1">Leaf</tissue>
    </source>
</reference>
<dbReference type="AlphaFoldDB" id="A0AAN9PF07"/>
<proteinExistence type="predicted"/>
<organism evidence="1 2">
    <name type="scientific">Clitoria ternatea</name>
    <name type="common">Butterfly pea</name>
    <dbReference type="NCBI Taxonomy" id="43366"/>
    <lineage>
        <taxon>Eukaryota</taxon>
        <taxon>Viridiplantae</taxon>
        <taxon>Streptophyta</taxon>
        <taxon>Embryophyta</taxon>
        <taxon>Tracheophyta</taxon>
        <taxon>Spermatophyta</taxon>
        <taxon>Magnoliopsida</taxon>
        <taxon>eudicotyledons</taxon>
        <taxon>Gunneridae</taxon>
        <taxon>Pentapetalae</taxon>
        <taxon>rosids</taxon>
        <taxon>fabids</taxon>
        <taxon>Fabales</taxon>
        <taxon>Fabaceae</taxon>
        <taxon>Papilionoideae</taxon>
        <taxon>50 kb inversion clade</taxon>
        <taxon>NPAAA clade</taxon>
        <taxon>indigoferoid/millettioid clade</taxon>
        <taxon>Phaseoleae</taxon>
        <taxon>Clitoria</taxon>
    </lineage>
</organism>
<evidence type="ECO:0000313" key="2">
    <source>
        <dbReference type="Proteomes" id="UP001359559"/>
    </source>
</evidence>
<name>A0AAN9PF07_CLITE</name>
<keyword evidence="2" id="KW-1185">Reference proteome</keyword>
<dbReference type="Proteomes" id="UP001359559">
    <property type="component" value="Unassembled WGS sequence"/>
</dbReference>
<sequence length="129" mass="14283">MLRAPSTRCSSIEEAPSLSSRARCNKGWVLLFPSREPQERLAPRGANSFSFQGKVAELAPLIVPVPETDTLCYPMRNLVCPTPLLVMPLPITELVLGPKGNEVVDSFSIPAVVDVEFKRWDSRLIGCFR</sequence>
<dbReference type="EMBL" id="JAYKXN010000004">
    <property type="protein sequence ID" value="KAK7294722.1"/>
    <property type="molecule type" value="Genomic_DNA"/>
</dbReference>
<evidence type="ECO:0000313" key="1">
    <source>
        <dbReference type="EMBL" id="KAK7294722.1"/>
    </source>
</evidence>
<accession>A0AAN9PF07</accession>
<protein>
    <submittedName>
        <fullName evidence="1">Uncharacterized protein</fullName>
    </submittedName>
</protein>
<gene>
    <name evidence="1" type="ORF">RJT34_17616</name>
</gene>